<protein>
    <submittedName>
        <fullName evidence="3">2-keto-4-pentenoate hydratase</fullName>
    </submittedName>
</protein>
<evidence type="ECO:0000313" key="3">
    <source>
        <dbReference type="EMBL" id="MFC0272941.1"/>
    </source>
</evidence>
<organism evidence="3 4">
    <name type="scientific">Metabacillus herbersteinensis</name>
    <dbReference type="NCBI Taxonomy" id="283816"/>
    <lineage>
        <taxon>Bacteria</taxon>
        <taxon>Bacillati</taxon>
        <taxon>Bacillota</taxon>
        <taxon>Bacilli</taxon>
        <taxon>Bacillales</taxon>
        <taxon>Bacillaceae</taxon>
        <taxon>Metabacillus</taxon>
    </lineage>
</organism>
<dbReference type="Pfam" id="PF01557">
    <property type="entry name" value="FAA_hydrolase"/>
    <property type="match status" value="1"/>
</dbReference>
<dbReference type="Proteomes" id="UP001589854">
    <property type="component" value="Unassembled WGS sequence"/>
</dbReference>
<keyword evidence="1" id="KW-0456">Lyase</keyword>
<gene>
    <name evidence="3" type="ORF">ACFFIX_16055</name>
</gene>
<comment type="caution">
    <text evidence="3">The sequence shown here is derived from an EMBL/GenBank/DDBJ whole genome shotgun (WGS) entry which is preliminary data.</text>
</comment>
<dbReference type="Gene3D" id="3.90.850.10">
    <property type="entry name" value="Fumarylacetoacetase-like, C-terminal domain"/>
    <property type="match status" value="1"/>
</dbReference>
<dbReference type="SUPFAM" id="SSF56529">
    <property type="entry name" value="FAH"/>
    <property type="match status" value="1"/>
</dbReference>
<keyword evidence="4" id="KW-1185">Reference proteome</keyword>
<accession>A0ABV6GH04</accession>
<evidence type="ECO:0000259" key="2">
    <source>
        <dbReference type="Pfam" id="PF01557"/>
    </source>
</evidence>
<feature type="domain" description="Fumarylacetoacetase-like C-terminal" evidence="2">
    <location>
        <begin position="72"/>
        <end position="260"/>
    </location>
</feature>
<name>A0ABV6GH04_9BACI</name>
<dbReference type="InterPro" id="IPR011234">
    <property type="entry name" value="Fumarylacetoacetase-like_C"/>
</dbReference>
<evidence type="ECO:0000313" key="4">
    <source>
        <dbReference type="Proteomes" id="UP001589854"/>
    </source>
</evidence>
<dbReference type="InterPro" id="IPR050772">
    <property type="entry name" value="Hydratase-Decarb/MhpD_sf"/>
</dbReference>
<dbReference type="InterPro" id="IPR036663">
    <property type="entry name" value="Fumarylacetoacetase_C_sf"/>
</dbReference>
<dbReference type="RefSeq" id="WP_378935801.1">
    <property type="nucleotide sequence ID" value="NZ_JBHLVO010000014.1"/>
</dbReference>
<dbReference type="PANTHER" id="PTHR30143">
    <property type="entry name" value="ACID HYDRATASE"/>
    <property type="match status" value="1"/>
</dbReference>
<sequence length="261" mass="28850">MFLIDYRELAELLIKAEENQYAVSCITDKFPDFDLSMGYVVQDELIKMKKSQGHEIIAFKMGITSEAKMKQMNVDEPIYGTVFDYMLVPDKGEIVMEEFIHPKIEAEIAFILAEDIEGPAITGAEVLAKTKGILPVFEIIDSRYENFKFKLPDVIADNTSASRVVFGDKVFDPKEFDLEKIRVTLIINGELKANGTSAAVLGNPANSVAMLANMLFSHGKGKIPKGSIILTGGITEAILLTKGDHVISNYDGMGDISFNVR</sequence>
<reference evidence="3 4" key="1">
    <citation type="submission" date="2024-09" db="EMBL/GenBank/DDBJ databases">
        <authorList>
            <person name="Sun Q."/>
            <person name="Mori K."/>
        </authorList>
    </citation>
    <scope>NUCLEOTIDE SEQUENCE [LARGE SCALE GENOMIC DNA]</scope>
    <source>
        <strain evidence="3 4">CCM 7228</strain>
    </source>
</reference>
<dbReference type="PANTHER" id="PTHR30143:SF0">
    <property type="entry name" value="2-KETO-4-PENTENOATE HYDRATASE"/>
    <property type="match status" value="1"/>
</dbReference>
<dbReference type="EMBL" id="JBHLVO010000014">
    <property type="protein sequence ID" value="MFC0272941.1"/>
    <property type="molecule type" value="Genomic_DNA"/>
</dbReference>
<evidence type="ECO:0000256" key="1">
    <source>
        <dbReference type="ARBA" id="ARBA00023239"/>
    </source>
</evidence>
<proteinExistence type="predicted"/>